<proteinExistence type="predicted"/>
<gene>
    <name evidence="2" type="ORF">FZC84_11505</name>
</gene>
<keyword evidence="1" id="KW-0812">Transmembrane</keyword>
<dbReference type="AlphaFoldDB" id="A0A5D4MD00"/>
<sequence length="86" mass="9480">MTNLKLFIIIGAGIFGGLAIMTFIQLKPDYRIEALVFIAITAAVYAALLWLFQKGLKKAFTTTVFVLALLAVTAVMFHHVLFPSPH</sequence>
<keyword evidence="1" id="KW-0472">Membrane</keyword>
<keyword evidence="1" id="KW-1133">Transmembrane helix</keyword>
<organism evidence="2 3">
    <name type="scientific">Rossellomorea vietnamensis</name>
    <dbReference type="NCBI Taxonomy" id="218284"/>
    <lineage>
        <taxon>Bacteria</taxon>
        <taxon>Bacillati</taxon>
        <taxon>Bacillota</taxon>
        <taxon>Bacilli</taxon>
        <taxon>Bacillales</taxon>
        <taxon>Bacillaceae</taxon>
        <taxon>Rossellomorea</taxon>
    </lineage>
</organism>
<dbReference type="RefSeq" id="WP_148953937.1">
    <property type="nucleotide sequence ID" value="NZ_VTEG01000006.1"/>
</dbReference>
<accession>A0A5D4MD00</accession>
<name>A0A5D4MD00_9BACI</name>
<reference evidence="2 3" key="1">
    <citation type="submission" date="2019-08" db="EMBL/GenBank/DDBJ databases">
        <title>Bacillus genomes from the desert of Cuatro Cienegas, Coahuila.</title>
        <authorList>
            <person name="Olmedo-Alvarez G."/>
        </authorList>
    </citation>
    <scope>NUCLEOTIDE SEQUENCE [LARGE SCALE GENOMIC DNA]</scope>
    <source>
        <strain evidence="2 3">CH128b_4D</strain>
    </source>
</reference>
<comment type="caution">
    <text evidence="2">The sequence shown here is derived from an EMBL/GenBank/DDBJ whole genome shotgun (WGS) entry which is preliminary data.</text>
</comment>
<evidence type="ECO:0000313" key="3">
    <source>
        <dbReference type="Proteomes" id="UP000325182"/>
    </source>
</evidence>
<dbReference type="Proteomes" id="UP000325182">
    <property type="component" value="Unassembled WGS sequence"/>
</dbReference>
<feature type="transmembrane region" description="Helical" evidence="1">
    <location>
        <begin position="7"/>
        <end position="26"/>
    </location>
</feature>
<dbReference type="EMBL" id="VTEG01000006">
    <property type="protein sequence ID" value="TYR99368.1"/>
    <property type="molecule type" value="Genomic_DNA"/>
</dbReference>
<feature type="transmembrane region" description="Helical" evidence="1">
    <location>
        <begin position="59"/>
        <end position="81"/>
    </location>
</feature>
<evidence type="ECO:0000256" key="1">
    <source>
        <dbReference type="SAM" id="Phobius"/>
    </source>
</evidence>
<evidence type="ECO:0000313" key="2">
    <source>
        <dbReference type="EMBL" id="TYR99368.1"/>
    </source>
</evidence>
<feature type="transmembrane region" description="Helical" evidence="1">
    <location>
        <begin position="32"/>
        <end position="52"/>
    </location>
</feature>
<protein>
    <submittedName>
        <fullName evidence="2">Uncharacterized protein</fullName>
    </submittedName>
</protein>